<sequence length="272" mass="30515">MLSLQIKKDEVKFGSSSPKMKARRVMSLPGGETDTIDECTESDLTDKYDFTLEKKEIVSKQQFLPLIRSQSAKSRRTPSLIHHSSPPPSPRAFHILRTNSLSSSTSSLRETDKDRPSSGAKDCQQRISPRYSLNKLGRSSTASPVLTAKFPKNHSPPIAIERRVTTGASPPTSGPNSPTITHRGLAIKPPSRNTNIQSTTKNKQEKTKVFSRLYQVQPKTKKTVEELLEAHDKPTTPKLDRRRRSLSMPDLTDMMDGLRNCRYLRTNSTEDD</sequence>
<protein>
    <submittedName>
        <fullName evidence="3">Uncharacterized protein LOC116291745</fullName>
    </submittedName>
</protein>
<reference evidence="3" key="1">
    <citation type="submission" date="2025-08" db="UniProtKB">
        <authorList>
            <consortium name="RefSeq"/>
        </authorList>
    </citation>
    <scope>IDENTIFICATION</scope>
    <source>
        <tissue evidence="3">Tentacle</tissue>
    </source>
</reference>
<dbReference type="InParanoid" id="A0A6P8HG55"/>
<feature type="region of interest" description="Disordered" evidence="1">
    <location>
        <begin position="14"/>
        <end position="38"/>
    </location>
</feature>
<dbReference type="RefSeq" id="XP_031554811.1">
    <property type="nucleotide sequence ID" value="XM_031698951.1"/>
</dbReference>
<evidence type="ECO:0000313" key="3">
    <source>
        <dbReference type="RefSeq" id="XP_031554811.1"/>
    </source>
</evidence>
<feature type="region of interest" description="Disordered" evidence="1">
    <location>
        <begin position="231"/>
        <end position="253"/>
    </location>
</feature>
<dbReference type="Proteomes" id="UP000515163">
    <property type="component" value="Unplaced"/>
</dbReference>
<feature type="region of interest" description="Disordered" evidence="1">
    <location>
        <begin position="66"/>
        <end position="206"/>
    </location>
</feature>
<dbReference type="AlphaFoldDB" id="A0A6P8HG55"/>
<dbReference type="KEGG" id="aten:116291745"/>
<dbReference type="OrthoDB" id="5967508at2759"/>
<organism evidence="2 3">
    <name type="scientific">Actinia tenebrosa</name>
    <name type="common">Australian red waratah sea anemone</name>
    <dbReference type="NCBI Taxonomy" id="6105"/>
    <lineage>
        <taxon>Eukaryota</taxon>
        <taxon>Metazoa</taxon>
        <taxon>Cnidaria</taxon>
        <taxon>Anthozoa</taxon>
        <taxon>Hexacorallia</taxon>
        <taxon>Actiniaria</taxon>
        <taxon>Actiniidae</taxon>
        <taxon>Actinia</taxon>
    </lineage>
</organism>
<evidence type="ECO:0000313" key="2">
    <source>
        <dbReference type="Proteomes" id="UP000515163"/>
    </source>
</evidence>
<evidence type="ECO:0000256" key="1">
    <source>
        <dbReference type="SAM" id="MobiDB-lite"/>
    </source>
</evidence>
<keyword evidence="2" id="KW-1185">Reference proteome</keyword>
<dbReference type="GeneID" id="116291745"/>
<feature type="compositionally biased region" description="Low complexity" evidence="1">
    <location>
        <begin position="96"/>
        <end position="108"/>
    </location>
</feature>
<name>A0A6P8HG55_ACTTE</name>
<gene>
    <name evidence="3" type="primary">LOC116291745</name>
</gene>
<accession>A0A6P8HG55</accession>
<proteinExistence type="predicted"/>
<feature type="compositionally biased region" description="Polar residues" evidence="1">
    <location>
        <begin position="191"/>
        <end position="201"/>
    </location>
</feature>
<feature type="compositionally biased region" description="Polar residues" evidence="1">
    <location>
        <begin position="166"/>
        <end position="180"/>
    </location>
</feature>